<dbReference type="CDD" id="cd01310">
    <property type="entry name" value="TatD_DNAse"/>
    <property type="match status" value="1"/>
</dbReference>
<feature type="binding site" evidence="3">
    <location>
        <position position="19"/>
    </location>
    <ligand>
        <name>a divalent metal cation</name>
        <dbReference type="ChEBI" id="CHEBI:60240"/>
        <label>1</label>
    </ligand>
</feature>
<proteinExistence type="predicted"/>
<dbReference type="PROSITE" id="PS01137">
    <property type="entry name" value="TATD_1"/>
    <property type="match status" value="1"/>
</dbReference>
<dbReference type="AlphaFoldDB" id="A0A934KD10"/>
<dbReference type="EMBL" id="JAEKNR010000234">
    <property type="protein sequence ID" value="MBJ7601051.1"/>
    <property type="molecule type" value="Genomic_DNA"/>
</dbReference>
<dbReference type="InterPro" id="IPR001130">
    <property type="entry name" value="TatD-like"/>
</dbReference>
<evidence type="ECO:0000256" key="3">
    <source>
        <dbReference type="PIRSR" id="PIRSR005902-1"/>
    </source>
</evidence>
<evidence type="ECO:0000313" key="5">
    <source>
        <dbReference type="Proteomes" id="UP000612893"/>
    </source>
</evidence>
<reference evidence="4" key="1">
    <citation type="submission" date="2020-10" db="EMBL/GenBank/DDBJ databases">
        <title>Ca. Dormibacterota MAGs.</title>
        <authorList>
            <person name="Montgomery K."/>
        </authorList>
    </citation>
    <scope>NUCLEOTIDE SEQUENCE [LARGE SCALE GENOMIC DNA]</scope>
    <source>
        <strain evidence="4">SC8812_S17_10</strain>
    </source>
</reference>
<dbReference type="RefSeq" id="WP_338205249.1">
    <property type="nucleotide sequence ID" value="NZ_JAEKNR010000234.1"/>
</dbReference>
<dbReference type="InterPro" id="IPR018228">
    <property type="entry name" value="DNase_TatD-rel_CS"/>
</dbReference>
<dbReference type="PANTHER" id="PTHR46124">
    <property type="entry name" value="D-AMINOACYL-TRNA DEACYLASE"/>
    <property type="match status" value="1"/>
</dbReference>
<dbReference type="Pfam" id="PF01026">
    <property type="entry name" value="TatD_DNase"/>
    <property type="match status" value="1"/>
</dbReference>
<dbReference type="Proteomes" id="UP000612893">
    <property type="component" value="Unassembled WGS sequence"/>
</dbReference>
<keyword evidence="5" id="KW-1185">Reference proteome</keyword>
<accession>A0A934KD10</accession>
<dbReference type="GO" id="GO:0016787">
    <property type="term" value="F:hydrolase activity"/>
    <property type="evidence" value="ECO:0007669"/>
    <property type="project" value="UniProtKB-KW"/>
</dbReference>
<sequence length="261" mass="28761">MSALSRSTGPRRLVDTHIHLDDLEEPDARVAEARESGITDLITMGVDGTSSRLAVTMAESLSGVWAAVGHHPLNQGAPDLAALAELANHPRVVAIGEVGLDHADEHRGPHDAQEQWLHGCCRLAERVGLPVCVHTRDSTEAVYEVLRSHPGLRGVMHYWMLDWEWARRFLDLGFFISFSGVVTRASRQDLREVARAVPGDRLLLETDAPWGTPKGRSGPMRPAWMVDTAEVVAEVRGIPVEELADLERTNAATLFPRLRLD</sequence>
<keyword evidence="2 4" id="KW-0378">Hydrolase</keyword>
<feature type="binding site" evidence="3">
    <location>
        <position position="17"/>
    </location>
    <ligand>
        <name>a divalent metal cation</name>
        <dbReference type="ChEBI" id="CHEBI:60240"/>
        <label>1</label>
    </ligand>
</feature>
<dbReference type="GO" id="GO:0046872">
    <property type="term" value="F:metal ion binding"/>
    <property type="evidence" value="ECO:0007669"/>
    <property type="project" value="UniProtKB-KW"/>
</dbReference>
<feature type="binding site" evidence="3">
    <location>
        <position position="207"/>
    </location>
    <ligand>
        <name>a divalent metal cation</name>
        <dbReference type="ChEBI" id="CHEBI:60240"/>
        <label>1</label>
    </ligand>
</feature>
<dbReference type="PROSITE" id="PS01091">
    <property type="entry name" value="TATD_3"/>
    <property type="match status" value="1"/>
</dbReference>
<evidence type="ECO:0000256" key="1">
    <source>
        <dbReference type="ARBA" id="ARBA00022723"/>
    </source>
</evidence>
<organism evidence="4 5">
    <name type="scientific">Candidatus Nephthysia bennettiae</name>
    <dbReference type="NCBI Taxonomy" id="3127016"/>
    <lineage>
        <taxon>Bacteria</taxon>
        <taxon>Bacillati</taxon>
        <taxon>Candidatus Dormiibacterota</taxon>
        <taxon>Candidatus Dormibacteria</taxon>
        <taxon>Candidatus Dormibacterales</taxon>
        <taxon>Candidatus Dormibacteraceae</taxon>
        <taxon>Candidatus Nephthysia</taxon>
    </lineage>
</organism>
<dbReference type="SUPFAM" id="SSF51556">
    <property type="entry name" value="Metallo-dependent hydrolases"/>
    <property type="match status" value="1"/>
</dbReference>
<feature type="binding site" evidence="3">
    <location>
        <position position="157"/>
    </location>
    <ligand>
        <name>a divalent metal cation</name>
        <dbReference type="ChEBI" id="CHEBI:60240"/>
        <label>2</label>
    </ligand>
</feature>
<evidence type="ECO:0000256" key="2">
    <source>
        <dbReference type="ARBA" id="ARBA00022801"/>
    </source>
</evidence>
<dbReference type="PANTHER" id="PTHR46124:SF2">
    <property type="entry name" value="D-AMINOACYL-TRNA DEACYLASE"/>
    <property type="match status" value="1"/>
</dbReference>
<comment type="caution">
    <text evidence="4">The sequence shown here is derived from an EMBL/GenBank/DDBJ whole genome shotgun (WGS) entry which is preliminary data.</text>
</comment>
<protein>
    <submittedName>
        <fullName evidence="4">TatD family hydrolase</fullName>
    </submittedName>
</protein>
<dbReference type="InterPro" id="IPR032466">
    <property type="entry name" value="Metal_Hydrolase"/>
</dbReference>
<name>A0A934KD10_9BACT</name>
<dbReference type="PIRSF" id="PIRSF005902">
    <property type="entry name" value="DNase_TatD"/>
    <property type="match status" value="1"/>
</dbReference>
<keyword evidence="1 3" id="KW-0479">Metal-binding</keyword>
<evidence type="ECO:0000313" key="4">
    <source>
        <dbReference type="EMBL" id="MBJ7601051.1"/>
    </source>
</evidence>
<feature type="binding site" evidence="3">
    <location>
        <position position="97"/>
    </location>
    <ligand>
        <name>a divalent metal cation</name>
        <dbReference type="ChEBI" id="CHEBI:60240"/>
        <label>1</label>
    </ligand>
</feature>
<gene>
    <name evidence="4" type="ORF">JF922_23640</name>
</gene>
<dbReference type="FunFam" id="3.20.20.140:FF:000005">
    <property type="entry name" value="TatD family hydrolase"/>
    <property type="match status" value="1"/>
</dbReference>
<feature type="binding site" evidence="3">
    <location>
        <position position="134"/>
    </location>
    <ligand>
        <name>a divalent metal cation</name>
        <dbReference type="ChEBI" id="CHEBI:60240"/>
        <label>2</label>
    </ligand>
</feature>
<dbReference type="Gene3D" id="3.20.20.140">
    <property type="entry name" value="Metal-dependent hydrolases"/>
    <property type="match status" value="1"/>
</dbReference>